<feature type="compositionally biased region" description="Low complexity" evidence="1">
    <location>
        <begin position="18"/>
        <end position="52"/>
    </location>
</feature>
<feature type="compositionally biased region" description="Basic residues" evidence="1">
    <location>
        <begin position="880"/>
        <end position="889"/>
    </location>
</feature>
<evidence type="ECO:0000256" key="1">
    <source>
        <dbReference type="SAM" id="MobiDB-lite"/>
    </source>
</evidence>
<feature type="compositionally biased region" description="Polar residues" evidence="1">
    <location>
        <begin position="281"/>
        <end position="290"/>
    </location>
</feature>
<evidence type="ECO:0000313" key="3">
    <source>
        <dbReference type="Proteomes" id="UP001286313"/>
    </source>
</evidence>
<protein>
    <submittedName>
        <fullName evidence="2">Uncharacterized protein</fullName>
    </submittedName>
</protein>
<evidence type="ECO:0000313" key="2">
    <source>
        <dbReference type="EMBL" id="KAK3895918.1"/>
    </source>
</evidence>
<feature type="region of interest" description="Disordered" evidence="1">
    <location>
        <begin position="14"/>
        <end position="369"/>
    </location>
</feature>
<feature type="compositionally biased region" description="Low complexity" evidence="1">
    <location>
        <begin position="1013"/>
        <end position="1027"/>
    </location>
</feature>
<feature type="region of interest" description="Disordered" evidence="1">
    <location>
        <begin position="623"/>
        <end position="656"/>
    </location>
</feature>
<accession>A0AAE1GM98</accession>
<feature type="compositionally biased region" description="Polar residues" evidence="1">
    <location>
        <begin position="355"/>
        <end position="369"/>
    </location>
</feature>
<feature type="region of interest" description="Disordered" evidence="1">
    <location>
        <begin position="668"/>
        <end position="753"/>
    </location>
</feature>
<feature type="compositionally biased region" description="Polar residues" evidence="1">
    <location>
        <begin position="668"/>
        <end position="722"/>
    </location>
</feature>
<feature type="region of interest" description="Disordered" evidence="1">
    <location>
        <begin position="565"/>
        <end position="609"/>
    </location>
</feature>
<sequence length="1208" mass="134825">MSVGGVVIRVHFKRTAVSVSSSSRSSSSSSSTYSSSSRSSSSSSSSISRQRSPGTKTINSVGVIKEEPRNPLPLQRQLEPRNPLSVHRQLDPPTPLPLQRQQEPRSPLPLPKQQEPRNPLPLQRQQESRSPLQLPRQQDPSNPLPLQRQQEPRRPLPLLRQQGSRSPLPLPRQQEPRSSLTGQQKFRSKIPKQQKFRSTLRGHLELPQTPVSKQPKPKPRTLLPFQPQVPVPKQEDVPRRSPHAESLLSHSSSQSPLSLHSPSFSPYSIVEDSLPRFSLSHGPQYSTSSITRRERGRKVERKKSIVTEAKQGTRRRQADSERGRRGRGGWGEDRKRVKGGKEESRERKTFATPAPQANTRSTSEPFSTPVSTNVPEMFLTPAPHPTKSYTAVSMPLSLQALVPLDPSTAPSSLAPLFLASHLASQITTMKTGLDHGQDWISLRSSPLLDEPQTNQYSTYGQIRLNPKENRGHRIKFTSGVNQSHQVHDRARTNTTQIQMGSGIQIRVQGMSPRPIIPPSTKKNVVQDELPQQQQQLLQTLQQQNELILHDHGGILYNVQFWPRGGSESRSSQTNKHNNEGKADGGKVGGDKGHTNNNERETETSTRSKEVIIITGKKVLESYVPSSLPTSSSSPSKKAQRRKVVVERRLGSSKSNISTLHPWKTILTSQPQGKIPISQPQRSQTLTLQPQRKKTSTSQPDNQTSTSQEQLQNSTSSFPPSKTITRRKGEGNSMKGRNRGLRRYKKHLPHRPLHVLHGPPYDHYKHSRASLSPGGTFSSILPPSPLRRQKAYRHYNTVTNKPQDERYLVSGKLKSEPLLPTLPVPPSFGNQMAYQDYHNNYHALKVKADVDESLFASENLKSNLKPTISLQPYFSEESPHKHQHSHRRHSFPSTAPPLPRTTHFSKPTLSPRIKLPPSPLSPPIPRTTTLSPVRLSPTKRPSLRFLPTTLPPQLTTSTMLRIKPYRPPQLPTSPPPPRIIPHLTPLPTHPTSQPPPPPRIQHPTSRRPTSIPTRLLHPSSHPTSLPPRLIRHPTSLPPHLTPLPRLPHIPSSPPLDLPPLLYPTSLLPPLPYPTSTLPPLLHLTSTFPPLPYPISTIPPRPPPSNPEPDSLGSSVIGKAWMDYPAYATIPRTNFTCTGPGLYADTQAGCQPATTTTSSDRCCLKKAIEYPTIKFLREYINNPMVKWTGCMPTGKQKGDQSLNMEDQNQY</sequence>
<feature type="compositionally biased region" description="Basic residues" evidence="1">
    <location>
        <begin position="186"/>
        <end position="200"/>
    </location>
</feature>
<dbReference type="Proteomes" id="UP001286313">
    <property type="component" value="Unassembled WGS sequence"/>
</dbReference>
<feature type="compositionally biased region" description="Low complexity" evidence="1">
    <location>
        <begin position="942"/>
        <end position="959"/>
    </location>
</feature>
<feature type="compositionally biased region" description="Low complexity" evidence="1">
    <location>
        <begin position="979"/>
        <end position="990"/>
    </location>
</feature>
<feature type="compositionally biased region" description="Polar residues" evidence="1">
    <location>
        <begin position="176"/>
        <end position="185"/>
    </location>
</feature>
<name>A0AAE1GM98_PETCI</name>
<feature type="compositionally biased region" description="Basic and acidic residues" evidence="1">
    <location>
        <begin position="330"/>
        <end position="349"/>
    </location>
</feature>
<feature type="compositionally biased region" description="Polar residues" evidence="1">
    <location>
        <begin position="123"/>
        <end position="141"/>
    </location>
</feature>
<gene>
    <name evidence="2" type="ORF">Pcinc_000391</name>
</gene>
<dbReference type="AlphaFoldDB" id="A0AAE1GM98"/>
<feature type="compositionally biased region" description="Basic and acidic residues" evidence="1">
    <location>
        <begin position="576"/>
        <end position="609"/>
    </location>
</feature>
<feature type="compositionally biased region" description="Pro residues" evidence="1">
    <location>
        <begin position="964"/>
        <end position="978"/>
    </location>
</feature>
<feature type="compositionally biased region" description="Basic and acidic residues" evidence="1">
    <location>
        <begin position="233"/>
        <end position="243"/>
    </location>
</feature>
<feature type="compositionally biased region" description="Pro residues" evidence="1">
    <location>
        <begin position="913"/>
        <end position="924"/>
    </location>
</feature>
<dbReference type="EMBL" id="JAWQEG010000027">
    <property type="protein sequence ID" value="KAK3895918.1"/>
    <property type="molecule type" value="Genomic_DNA"/>
</dbReference>
<keyword evidence="3" id="KW-1185">Reference proteome</keyword>
<feature type="compositionally biased region" description="Low complexity" evidence="1">
    <location>
        <begin position="244"/>
        <end position="268"/>
    </location>
</feature>
<organism evidence="2 3">
    <name type="scientific">Petrolisthes cinctipes</name>
    <name type="common">Flat porcelain crab</name>
    <dbReference type="NCBI Taxonomy" id="88211"/>
    <lineage>
        <taxon>Eukaryota</taxon>
        <taxon>Metazoa</taxon>
        <taxon>Ecdysozoa</taxon>
        <taxon>Arthropoda</taxon>
        <taxon>Crustacea</taxon>
        <taxon>Multicrustacea</taxon>
        <taxon>Malacostraca</taxon>
        <taxon>Eumalacostraca</taxon>
        <taxon>Eucarida</taxon>
        <taxon>Decapoda</taxon>
        <taxon>Pleocyemata</taxon>
        <taxon>Anomura</taxon>
        <taxon>Galatheoidea</taxon>
        <taxon>Porcellanidae</taxon>
        <taxon>Petrolisthes</taxon>
    </lineage>
</organism>
<proteinExistence type="predicted"/>
<feature type="compositionally biased region" description="Low complexity" evidence="1">
    <location>
        <begin position="623"/>
        <end position="635"/>
    </location>
</feature>
<feature type="region of interest" description="Disordered" evidence="1">
    <location>
        <begin position="875"/>
        <end position="1027"/>
    </location>
</feature>
<comment type="caution">
    <text evidence="2">The sequence shown here is derived from an EMBL/GenBank/DDBJ whole genome shotgun (WGS) entry which is preliminary data.</text>
</comment>
<feature type="compositionally biased region" description="Basic residues" evidence="1">
    <location>
        <begin position="735"/>
        <end position="753"/>
    </location>
</feature>
<reference evidence="2" key="1">
    <citation type="submission" date="2023-10" db="EMBL/GenBank/DDBJ databases">
        <title>Genome assemblies of two species of porcelain crab, Petrolisthes cinctipes and Petrolisthes manimaculis (Anomura: Porcellanidae).</title>
        <authorList>
            <person name="Angst P."/>
        </authorList>
    </citation>
    <scope>NUCLEOTIDE SEQUENCE</scope>
    <source>
        <strain evidence="2">PB745_01</strain>
        <tissue evidence="2">Gill</tissue>
    </source>
</reference>